<dbReference type="PROSITE" id="PS00135">
    <property type="entry name" value="TRYPSIN_SER"/>
    <property type="match status" value="1"/>
</dbReference>
<evidence type="ECO:0000256" key="2">
    <source>
        <dbReference type="ARBA" id="ARBA00022729"/>
    </source>
</evidence>
<feature type="domain" description="Peptidase S1" evidence="8">
    <location>
        <begin position="32"/>
        <end position="248"/>
    </location>
</feature>
<dbReference type="GO" id="GO:0004252">
    <property type="term" value="F:serine-type endopeptidase activity"/>
    <property type="evidence" value="ECO:0007669"/>
    <property type="project" value="InterPro"/>
</dbReference>
<evidence type="ECO:0000259" key="8">
    <source>
        <dbReference type="PROSITE" id="PS50240"/>
    </source>
</evidence>
<feature type="signal peptide" evidence="7">
    <location>
        <begin position="1"/>
        <end position="24"/>
    </location>
</feature>
<dbReference type="AlphaFoldDB" id="W4FE15"/>
<keyword evidence="2 7" id="KW-0732">Signal</keyword>
<feature type="chain" id="PRO_5004840018" description="Peptidase S1 domain-containing protein" evidence="7">
    <location>
        <begin position="25"/>
        <end position="249"/>
    </location>
</feature>
<dbReference type="PANTHER" id="PTHR24276">
    <property type="entry name" value="POLYSERASE-RELATED"/>
    <property type="match status" value="1"/>
</dbReference>
<keyword evidence="6" id="KW-0645">Protease</keyword>
<proteinExistence type="inferred from homology"/>
<keyword evidence="4" id="KW-1015">Disulfide bond</keyword>
<protein>
    <recommendedName>
        <fullName evidence="8">Peptidase S1 domain-containing protein</fullName>
    </recommendedName>
</protein>
<dbReference type="SUPFAM" id="SSF50494">
    <property type="entry name" value="Trypsin-like serine proteases"/>
    <property type="match status" value="1"/>
</dbReference>
<dbReference type="EMBL" id="KI913249">
    <property type="protein sequence ID" value="ETV65109.1"/>
    <property type="molecule type" value="Genomic_DNA"/>
</dbReference>
<accession>W4FE15</accession>
<dbReference type="InterPro" id="IPR033116">
    <property type="entry name" value="TRYPSIN_SER"/>
</dbReference>
<organism evidence="9">
    <name type="scientific">Aphanomyces astaci</name>
    <name type="common">Crayfish plague agent</name>
    <dbReference type="NCBI Taxonomy" id="112090"/>
    <lineage>
        <taxon>Eukaryota</taxon>
        <taxon>Sar</taxon>
        <taxon>Stramenopiles</taxon>
        <taxon>Oomycota</taxon>
        <taxon>Saprolegniomycetes</taxon>
        <taxon>Saprolegniales</taxon>
        <taxon>Verrucalvaceae</taxon>
        <taxon>Aphanomyces</taxon>
    </lineage>
</organism>
<dbReference type="InterPro" id="IPR018114">
    <property type="entry name" value="TRYPSIN_HIS"/>
</dbReference>
<dbReference type="OrthoDB" id="92105at2759"/>
<dbReference type="PANTHER" id="PTHR24276:SF98">
    <property type="entry name" value="FI18310P1-RELATED"/>
    <property type="match status" value="1"/>
</dbReference>
<keyword evidence="6" id="KW-0720">Serine protease</keyword>
<name>W4FE15_APHAT</name>
<dbReference type="Gene3D" id="2.40.10.10">
    <property type="entry name" value="Trypsin-like serine proteases"/>
    <property type="match status" value="1"/>
</dbReference>
<evidence type="ECO:0000256" key="7">
    <source>
        <dbReference type="SAM" id="SignalP"/>
    </source>
</evidence>
<reference evidence="9" key="1">
    <citation type="submission" date="2013-12" db="EMBL/GenBank/DDBJ databases">
        <title>The Genome Sequence of Aphanomyces astaci APO3.</title>
        <authorList>
            <consortium name="The Broad Institute Genomics Platform"/>
            <person name="Russ C."/>
            <person name="Tyler B."/>
            <person name="van West P."/>
            <person name="Dieguez-Uribeondo J."/>
            <person name="Young S.K."/>
            <person name="Zeng Q."/>
            <person name="Gargeya S."/>
            <person name="Fitzgerald M."/>
            <person name="Abouelleil A."/>
            <person name="Alvarado L."/>
            <person name="Chapman S.B."/>
            <person name="Gainer-Dewar J."/>
            <person name="Goldberg J."/>
            <person name="Griggs A."/>
            <person name="Gujja S."/>
            <person name="Hansen M."/>
            <person name="Howarth C."/>
            <person name="Imamovic A."/>
            <person name="Ireland A."/>
            <person name="Larimer J."/>
            <person name="McCowan C."/>
            <person name="Murphy C."/>
            <person name="Pearson M."/>
            <person name="Poon T.W."/>
            <person name="Priest M."/>
            <person name="Roberts A."/>
            <person name="Saif S."/>
            <person name="Shea T."/>
            <person name="Sykes S."/>
            <person name="Wortman J."/>
            <person name="Nusbaum C."/>
            <person name="Birren B."/>
        </authorList>
    </citation>
    <scope>NUCLEOTIDE SEQUENCE [LARGE SCALE GENOMIC DNA]</scope>
    <source>
        <strain evidence="9">APO3</strain>
    </source>
</reference>
<sequence>MKFALHLAFTVTVAALAQDQVVRGDEAPGFEIVGGQEAQFGQHRYVVGLKRSSNDTTECGGSLIAPNVVLTAAHCLTGKLRAVVVGTHYSTGFADGELASVTQEIKHPNGADVGIVILNRNIAGIQPVAVSFEFVPANVLTWVRGWGFVTSRGPHSLVLKELNVTTWNNTGASAALFHQLTDTTLGAGGVEGEDACRGDSGGPLTIEENGTVRLVGVVSWGFGCGVHGEPGIYERASAARAFIEPHLPN</sequence>
<dbReference type="PROSITE" id="PS50240">
    <property type="entry name" value="TRYPSIN_DOM"/>
    <property type="match status" value="1"/>
</dbReference>
<dbReference type="InterPro" id="IPR043504">
    <property type="entry name" value="Peptidase_S1_PA_chymotrypsin"/>
</dbReference>
<keyword evidence="5" id="KW-0325">Glycoprotein</keyword>
<evidence type="ECO:0000256" key="5">
    <source>
        <dbReference type="ARBA" id="ARBA00023180"/>
    </source>
</evidence>
<dbReference type="GO" id="GO:0006508">
    <property type="term" value="P:proteolysis"/>
    <property type="evidence" value="ECO:0007669"/>
    <property type="project" value="UniProtKB-KW"/>
</dbReference>
<dbReference type="InterPro" id="IPR001314">
    <property type="entry name" value="Peptidase_S1A"/>
</dbReference>
<dbReference type="CDD" id="cd00190">
    <property type="entry name" value="Tryp_SPc"/>
    <property type="match status" value="1"/>
</dbReference>
<dbReference type="RefSeq" id="XP_009845412.1">
    <property type="nucleotide sequence ID" value="XM_009847110.1"/>
</dbReference>
<dbReference type="STRING" id="112090.W4FE15"/>
<evidence type="ECO:0000256" key="4">
    <source>
        <dbReference type="ARBA" id="ARBA00023157"/>
    </source>
</evidence>
<dbReference type="InterPro" id="IPR050430">
    <property type="entry name" value="Peptidase_S1"/>
</dbReference>
<dbReference type="Pfam" id="PF00089">
    <property type="entry name" value="Trypsin"/>
    <property type="match status" value="1"/>
</dbReference>
<dbReference type="InterPro" id="IPR009003">
    <property type="entry name" value="Peptidase_S1_PA"/>
</dbReference>
<dbReference type="SMART" id="SM00020">
    <property type="entry name" value="Tryp_SPc"/>
    <property type="match status" value="1"/>
</dbReference>
<dbReference type="InterPro" id="IPR001254">
    <property type="entry name" value="Trypsin_dom"/>
</dbReference>
<dbReference type="VEuPathDB" id="FungiDB:H257_18099"/>
<evidence type="ECO:0000256" key="6">
    <source>
        <dbReference type="RuleBase" id="RU363034"/>
    </source>
</evidence>
<evidence type="ECO:0000256" key="3">
    <source>
        <dbReference type="ARBA" id="ARBA00023026"/>
    </source>
</evidence>
<keyword evidence="6" id="KW-0378">Hydrolase</keyword>
<dbReference type="PRINTS" id="PR00722">
    <property type="entry name" value="CHYMOTRYPSIN"/>
</dbReference>
<evidence type="ECO:0000313" key="9">
    <source>
        <dbReference type="EMBL" id="ETV65109.1"/>
    </source>
</evidence>
<evidence type="ECO:0000256" key="1">
    <source>
        <dbReference type="ARBA" id="ARBA00007664"/>
    </source>
</evidence>
<dbReference type="PROSITE" id="PS00134">
    <property type="entry name" value="TRYPSIN_HIS"/>
    <property type="match status" value="1"/>
</dbReference>
<comment type="similarity">
    <text evidence="1">Belongs to the peptidase S1 family.</text>
</comment>
<dbReference type="GeneID" id="20820095"/>
<gene>
    <name evidence="9" type="ORF">H257_18099</name>
</gene>
<keyword evidence="3" id="KW-0843">Virulence</keyword>